<dbReference type="AlphaFoldDB" id="A0A645A2Q6"/>
<evidence type="ECO:0000313" key="1">
    <source>
        <dbReference type="EMBL" id="MPM46541.1"/>
    </source>
</evidence>
<gene>
    <name evidence="1" type="ORF">SDC9_93245</name>
</gene>
<proteinExistence type="predicted"/>
<name>A0A645A2Q6_9ZZZZ</name>
<reference evidence="1" key="1">
    <citation type="submission" date="2019-08" db="EMBL/GenBank/DDBJ databases">
        <authorList>
            <person name="Kucharzyk K."/>
            <person name="Murdoch R.W."/>
            <person name="Higgins S."/>
            <person name="Loffler F."/>
        </authorList>
    </citation>
    <scope>NUCLEOTIDE SEQUENCE</scope>
</reference>
<comment type="caution">
    <text evidence="1">The sequence shown here is derived from an EMBL/GenBank/DDBJ whole genome shotgun (WGS) entry which is preliminary data.</text>
</comment>
<protein>
    <submittedName>
        <fullName evidence="1">Uncharacterized protein</fullName>
    </submittedName>
</protein>
<dbReference type="EMBL" id="VSSQ01011319">
    <property type="protein sequence ID" value="MPM46541.1"/>
    <property type="molecule type" value="Genomic_DNA"/>
</dbReference>
<sequence length="86" mass="8915">MMLIPKIAKAKNSGLLNFNANFANTGEMSINVIALKMPPKTEAVVEIPKALPGCLSLTARGQPSNVVAAEAGVPGVFKSIADIEPP</sequence>
<accession>A0A645A2Q6</accession>
<organism evidence="1">
    <name type="scientific">bioreactor metagenome</name>
    <dbReference type="NCBI Taxonomy" id="1076179"/>
    <lineage>
        <taxon>unclassified sequences</taxon>
        <taxon>metagenomes</taxon>
        <taxon>ecological metagenomes</taxon>
    </lineage>
</organism>